<protein>
    <submittedName>
        <fullName evidence="8">Metabolite transport protein NicT</fullName>
    </submittedName>
</protein>
<comment type="caution">
    <text evidence="8">The sequence shown here is derived from an EMBL/GenBank/DDBJ whole genome shotgun (WGS) entry which is preliminary data.</text>
</comment>
<keyword evidence="4 6" id="KW-1133">Transmembrane helix</keyword>
<proteinExistence type="predicted"/>
<evidence type="ECO:0000256" key="4">
    <source>
        <dbReference type="ARBA" id="ARBA00022989"/>
    </source>
</evidence>
<evidence type="ECO:0000256" key="6">
    <source>
        <dbReference type="SAM" id="Phobius"/>
    </source>
</evidence>
<feature type="transmembrane region" description="Helical" evidence="6">
    <location>
        <begin position="103"/>
        <end position="121"/>
    </location>
</feature>
<organism evidence="8 9">
    <name type="scientific">Cupriavidus numazuensis</name>
    <dbReference type="NCBI Taxonomy" id="221992"/>
    <lineage>
        <taxon>Bacteria</taxon>
        <taxon>Pseudomonadati</taxon>
        <taxon>Pseudomonadota</taxon>
        <taxon>Betaproteobacteria</taxon>
        <taxon>Burkholderiales</taxon>
        <taxon>Burkholderiaceae</taxon>
        <taxon>Cupriavidus</taxon>
    </lineage>
</organism>
<evidence type="ECO:0000256" key="1">
    <source>
        <dbReference type="ARBA" id="ARBA00004141"/>
    </source>
</evidence>
<reference evidence="8 9" key="1">
    <citation type="submission" date="2021-03" db="EMBL/GenBank/DDBJ databases">
        <authorList>
            <person name="Peeters C."/>
        </authorList>
    </citation>
    <scope>NUCLEOTIDE SEQUENCE [LARGE SCALE GENOMIC DNA]</scope>
    <source>
        <strain evidence="8 9">LMG 26411</strain>
    </source>
</reference>
<feature type="transmembrane region" description="Helical" evidence="6">
    <location>
        <begin position="33"/>
        <end position="51"/>
    </location>
</feature>
<dbReference type="EMBL" id="CAJPVI010000031">
    <property type="protein sequence ID" value="CAG2154733.1"/>
    <property type="molecule type" value="Genomic_DNA"/>
</dbReference>
<sequence length="449" mass="49101">METMSQTVQAVPAAGRDSALASHTELSNVYKKVTWRLLPLLVLCYAFAYLDRVNVGFAKLQMVADLKFSDTIYGLGAGIFFIGYVLAEVPSNLILHRLGARKWIARILVTWGLLSAAMLFVNSPTSFYVLRFLLGVAEAGFFPGIIYYLMHWYPSSRRGAILAIFYLAAPLSGVFGGPVSGYIMTAMANTAPFTGWQWMFLLEGLPAVLLGAVVFIYLDDRIDNAKWLTTDEKAALHQALDKEQYHAAPTSAGSAFKNLRTWHLSSILFLIVMAMYGVFFWMPTLVNESGIKSPLLVGLLSAIPYAAAIPTMMLMGRHSDKHGERRMHMICLCMMGATGFLLCVTWQSDTAKLLFALTLATAAVMAILPLFWTLPTAIFKGAAAAAGIALINSLGVTAGFVAPYMVGYLRDLTKSPNTALYILSTLWVIAAVLIYKVPANLTTSNKPTE</sequence>
<evidence type="ECO:0000313" key="9">
    <source>
        <dbReference type="Proteomes" id="UP000672657"/>
    </source>
</evidence>
<dbReference type="PANTHER" id="PTHR43791:SF36">
    <property type="entry name" value="TRANSPORTER, PUTATIVE (AFU_ORTHOLOGUE AFUA_6G08340)-RELATED"/>
    <property type="match status" value="1"/>
</dbReference>
<dbReference type="PANTHER" id="PTHR43791">
    <property type="entry name" value="PERMEASE-RELATED"/>
    <property type="match status" value="1"/>
</dbReference>
<keyword evidence="2" id="KW-0813">Transport</keyword>
<feature type="transmembrane region" description="Helical" evidence="6">
    <location>
        <begin position="327"/>
        <end position="347"/>
    </location>
</feature>
<keyword evidence="5 6" id="KW-0472">Membrane</keyword>
<feature type="transmembrane region" description="Helical" evidence="6">
    <location>
        <begin position="262"/>
        <end position="282"/>
    </location>
</feature>
<dbReference type="Pfam" id="PF07690">
    <property type="entry name" value="MFS_1"/>
    <property type="match status" value="1"/>
</dbReference>
<feature type="transmembrane region" description="Helical" evidence="6">
    <location>
        <begin position="71"/>
        <end position="91"/>
    </location>
</feature>
<accession>A0ABM8TM95</accession>
<feature type="transmembrane region" description="Helical" evidence="6">
    <location>
        <begin position="294"/>
        <end position="315"/>
    </location>
</feature>
<evidence type="ECO:0000256" key="5">
    <source>
        <dbReference type="ARBA" id="ARBA00023136"/>
    </source>
</evidence>
<feature type="transmembrane region" description="Helical" evidence="6">
    <location>
        <begin position="161"/>
        <end position="184"/>
    </location>
</feature>
<name>A0ABM8TM95_9BURK</name>
<evidence type="ECO:0000313" key="8">
    <source>
        <dbReference type="EMBL" id="CAG2154733.1"/>
    </source>
</evidence>
<feature type="transmembrane region" description="Helical" evidence="6">
    <location>
        <begin position="418"/>
        <end position="437"/>
    </location>
</feature>
<feature type="domain" description="Major facilitator superfamily (MFS) profile" evidence="7">
    <location>
        <begin position="37"/>
        <end position="442"/>
    </location>
</feature>
<dbReference type="InterPro" id="IPR020846">
    <property type="entry name" value="MFS_dom"/>
</dbReference>
<dbReference type="Proteomes" id="UP000672657">
    <property type="component" value="Unassembled WGS sequence"/>
</dbReference>
<feature type="transmembrane region" description="Helical" evidence="6">
    <location>
        <begin position="196"/>
        <end position="218"/>
    </location>
</feature>
<dbReference type="PROSITE" id="PS50850">
    <property type="entry name" value="MFS"/>
    <property type="match status" value="1"/>
</dbReference>
<evidence type="ECO:0000256" key="2">
    <source>
        <dbReference type="ARBA" id="ARBA00022448"/>
    </source>
</evidence>
<dbReference type="InterPro" id="IPR011701">
    <property type="entry name" value="MFS"/>
</dbReference>
<dbReference type="RefSeq" id="WP_211955660.1">
    <property type="nucleotide sequence ID" value="NZ_CAJPVI010000031.1"/>
</dbReference>
<keyword evidence="9" id="KW-1185">Reference proteome</keyword>
<dbReference type="InterPro" id="IPR036259">
    <property type="entry name" value="MFS_trans_sf"/>
</dbReference>
<comment type="subcellular location">
    <subcellularLocation>
        <location evidence="1">Membrane</location>
        <topology evidence="1">Multi-pass membrane protein</topology>
    </subcellularLocation>
</comment>
<keyword evidence="3 6" id="KW-0812">Transmembrane</keyword>
<dbReference type="SUPFAM" id="SSF103473">
    <property type="entry name" value="MFS general substrate transporter"/>
    <property type="match status" value="1"/>
</dbReference>
<evidence type="ECO:0000259" key="7">
    <source>
        <dbReference type="PROSITE" id="PS50850"/>
    </source>
</evidence>
<feature type="transmembrane region" description="Helical" evidence="6">
    <location>
        <begin position="353"/>
        <end position="372"/>
    </location>
</feature>
<feature type="transmembrane region" description="Helical" evidence="6">
    <location>
        <begin position="127"/>
        <end position="149"/>
    </location>
</feature>
<feature type="transmembrane region" description="Helical" evidence="6">
    <location>
        <begin position="384"/>
        <end position="406"/>
    </location>
</feature>
<dbReference type="Gene3D" id="1.20.1250.20">
    <property type="entry name" value="MFS general substrate transporter like domains"/>
    <property type="match status" value="2"/>
</dbReference>
<dbReference type="CDD" id="cd17319">
    <property type="entry name" value="MFS_ExuT_GudP_like"/>
    <property type="match status" value="1"/>
</dbReference>
<gene>
    <name evidence="8" type="primary">nicT_6</name>
    <name evidence="8" type="ORF">LMG26411_04702</name>
</gene>
<evidence type="ECO:0000256" key="3">
    <source>
        <dbReference type="ARBA" id="ARBA00022692"/>
    </source>
</evidence>